<evidence type="ECO:0000256" key="1">
    <source>
        <dbReference type="SAM" id="MobiDB-lite"/>
    </source>
</evidence>
<accession>A0A6A4PKJ4</accession>
<protein>
    <submittedName>
        <fullName evidence="2">Uncharacterized protein</fullName>
    </submittedName>
</protein>
<gene>
    <name evidence="2" type="ORF">Lalb_Chr13g0304241</name>
</gene>
<name>A0A6A4PKJ4_LUPAL</name>
<sequence length="78" mass="8431">MGSEAPSWAEQWGAGGIGAMEDDDTRSQKHITNNNNNSGLTIAKSTASNCLKWIKNLCKRKSASTSNKRGSIYDSALR</sequence>
<keyword evidence="3" id="KW-1185">Reference proteome</keyword>
<feature type="region of interest" description="Disordered" evidence="1">
    <location>
        <begin position="1"/>
        <end position="39"/>
    </location>
</feature>
<reference evidence="3" key="1">
    <citation type="journal article" date="2020" name="Nat. Commun.">
        <title>Genome sequence of the cluster root forming white lupin.</title>
        <authorList>
            <person name="Hufnagel B."/>
            <person name="Marques A."/>
            <person name="Soriano A."/>
            <person name="Marques L."/>
            <person name="Divol F."/>
            <person name="Doumas P."/>
            <person name="Sallet E."/>
            <person name="Mancinotti D."/>
            <person name="Carrere S."/>
            <person name="Marande W."/>
            <person name="Arribat S."/>
            <person name="Keller J."/>
            <person name="Huneau C."/>
            <person name="Blein T."/>
            <person name="Aime D."/>
            <person name="Laguerre M."/>
            <person name="Taylor J."/>
            <person name="Schubert V."/>
            <person name="Nelson M."/>
            <person name="Geu-Flores F."/>
            <person name="Crespi M."/>
            <person name="Gallardo-Guerrero K."/>
            <person name="Delaux P.-M."/>
            <person name="Salse J."/>
            <person name="Berges H."/>
            <person name="Guyot R."/>
            <person name="Gouzy J."/>
            <person name="Peret B."/>
        </authorList>
    </citation>
    <scope>NUCLEOTIDE SEQUENCE [LARGE SCALE GENOMIC DNA]</scope>
    <source>
        <strain evidence="3">cv. Amiga</strain>
    </source>
</reference>
<proteinExistence type="predicted"/>
<dbReference type="EMBL" id="WOCE01000013">
    <property type="protein sequence ID" value="KAE9602049.1"/>
    <property type="molecule type" value="Genomic_DNA"/>
</dbReference>
<comment type="caution">
    <text evidence="2">The sequence shown here is derived from an EMBL/GenBank/DDBJ whole genome shotgun (WGS) entry which is preliminary data.</text>
</comment>
<evidence type="ECO:0000313" key="2">
    <source>
        <dbReference type="EMBL" id="KAE9602049.1"/>
    </source>
</evidence>
<organism evidence="2 3">
    <name type="scientific">Lupinus albus</name>
    <name type="common">White lupine</name>
    <name type="synonym">Lupinus termis</name>
    <dbReference type="NCBI Taxonomy" id="3870"/>
    <lineage>
        <taxon>Eukaryota</taxon>
        <taxon>Viridiplantae</taxon>
        <taxon>Streptophyta</taxon>
        <taxon>Embryophyta</taxon>
        <taxon>Tracheophyta</taxon>
        <taxon>Spermatophyta</taxon>
        <taxon>Magnoliopsida</taxon>
        <taxon>eudicotyledons</taxon>
        <taxon>Gunneridae</taxon>
        <taxon>Pentapetalae</taxon>
        <taxon>rosids</taxon>
        <taxon>fabids</taxon>
        <taxon>Fabales</taxon>
        <taxon>Fabaceae</taxon>
        <taxon>Papilionoideae</taxon>
        <taxon>50 kb inversion clade</taxon>
        <taxon>genistoids sensu lato</taxon>
        <taxon>core genistoids</taxon>
        <taxon>Genisteae</taxon>
        <taxon>Lupinus</taxon>
    </lineage>
</organism>
<feature type="compositionally biased region" description="Polar residues" evidence="1">
    <location>
        <begin position="30"/>
        <end position="39"/>
    </location>
</feature>
<dbReference type="OrthoDB" id="779084at2759"/>
<evidence type="ECO:0000313" key="3">
    <source>
        <dbReference type="Proteomes" id="UP000447434"/>
    </source>
</evidence>
<dbReference type="AlphaFoldDB" id="A0A6A4PKJ4"/>
<dbReference type="Proteomes" id="UP000447434">
    <property type="component" value="Chromosome 13"/>
</dbReference>